<dbReference type="HOGENOM" id="CLU_2793116_0_0_6"/>
<sequence length="68" mass="7766">MTISQSIKQRIYGYQSGELFTSESFLTLGSRTAIDKTLSRLVEKKEIERIARGVFTKPKVNRFIGKVL</sequence>
<dbReference type="InterPro" id="IPR045738">
    <property type="entry name" value="DUF6088"/>
</dbReference>
<protein>
    <recommendedName>
        <fullName evidence="3">Type IV toxin-antitoxin system AbiEi family antitoxin domain-containing protein</fullName>
    </recommendedName>
</protein>
<dbReference type="AlphaFoldDB" id="D3VA92"/>
<dbReference type="RefSeq" id="WP_013185187.1">
    <property type="nucleotide sequence ID" value="NC_014228.1"/>
</dbReference>
<gene>
    <name evidence="1" type="ordered locus">XNC1_3625</name>
</gene>
<accession>D3VA92</accession>
<evidence type="ECO:0000313" key="2">
    <source>
        <dbReference type="Proteomes" id="UP000008075"/>
    </source>
</evidence>
<evidence type="ECO:0000313" key="1">
    <source>
        <dbReference type="EMBL" id="CBJ91656.1"/>
    </source>
</evidence>
<name>D3VA92_XENNA</name>
<dbReference type="Pfam" id="PF19570">
    <property type="entry name" value="DUF6088"/>
    <property type="match status" value="1"/>
</dbReference>
<proteinExistence type="predicted"/>
<dbReference type="EMBL" id="FN667742">
    <property type="protein sequence ID" value="CBJ91656.1"/>
    <property type="molecule type" value="Genomic_DNA"/>
</dbReference>
<dbReference type="STRING" id="406817.XNC1_3625"/>
<evidence type="ECO:0008006" key="3">
    <source>
        <dbReference type="Google" id="ProtNLM"/>
    </source>
</evidence>
<organism evidence="1 2">
    <name type="scientific">Xenorhabdus nematophila (strain ATCC 19061 / DSM 3370 / CCUG 14189 / LMG 1036 / NCIMB 9965 / AN6)</name>
    <dbReference type="NCBI Taxonomy" id="406817"/>
    <lineage>
        <taxon>Bacteria</taxon>
        <taxon>Pseudomonadati</taxon>
        <taxon>Pseudomonadota</taxon>
        <taxon>Gammaproteobacteria</taxon>
        <taxon>Enterobacterales</taxon>
        <taxon>Morganellaceae</taxon>
        <taxon>Xenorhabdus</taxon>
    </lineage>
</organism>
<keyword evidence="2" id="KW-1185">Reference proteome</keyword>
<dbReference type="GeneID" id="24904879"/>
<reference evidence="1 2" key="1">
    <citation type="journal article" date="2011" name="PLoS ONE">
        <title>The entomopathogenic bacterial endosymbionts xenorhabdus and photorhabdus: convergent lifestyles from divergent genomes.</title>
        <authorList>
            <person name="Chaston J.M."/>
            <person name="Suen G."/>
            <person name="Tucker S.L."/>
            <person name="Andersen A.W."/>
            <person name="Bhasin A."/>
            <person name="Bode E."/>
            <person name="Bode H.B."/>
            <person name="Brachmann A.O."/>
            <person name="Cowles C.E."/>
            <person name="Cowles K.N."/>
            <person name="Darby C."/>
            <person name="de Leon L."/>
            <person name="Drace K."/>
            <person name="Du Z."/>
            <person name="Givaudan A."/>
            <person name="Herbert Tran E.E."/>
            <person name="Jewell K.A."/>
            <person name="Knack J.J."/>
            <person name="Krasomil-Osterfeld K.C."/>
            <person name="Kukor R."/>
            <person name="Lanois A."/>
            <person name="Latreille P."/>
            <person name="Leimgruber N.K."/>
            <person name="Lipke C.M."/>
            <person name="Liu R."/>
            <person name="Lu X."/>
            <person name="Martens E.C."/>
            <person name="Marri P.R."/>
            <person name="Medigue C."/>
            <person name="Menard M.L."/>
            <person name="Miller N.M."/>
            <person name="Morales-Soto N."/>
            <person name="Norton S."/>
            <person name="Ogier J.C."/>
            <person name="Orchard S.S."/>
            <person name="Park D."/>
            <person name="Park Y."/>
            <person name="Qurollo B.A."/>
            <person name="Sugar D.R."/>
            <person name="Richards G.R."/>
            <person name="Rouy Z."/>
            <person name="Slominski B."/>
            <person name="Slominski K."/>
            <person name="Snyder H."/>
            <person name="Tjaden B.C."/>
            <person name="van der Hoeven R."/>
            <person name="Welch R.D."/>
            <person name="Wheeler C."/>
            <person name="Xiang B."/>
            <person name="Barbazuk B."/>
            <person name="Gaudriault S."/>
            <person name="Goodner B."/>
            <person name="Slater S.C."/>
            <person name="Forst S."/>
            <person name="Goldman B.S."/>
            <person name="Goodrich-Blair H."/>
        </authorList>
    </citation>
    <scope>NUCLEOTIDE SEQUENCE [LARGE SCALE GENOMIC DNA]</scope>
    <source>
        <strain evidence="2">ATCC 19061 / DSM 3370 / CCUG 14189 / LMG 1036 / NCIMB 9965 / AN6</strain>
    </source>
</reference>
<dbReference type="KEGG" id="xne:XNC1_3625"/>
<dbReference type="Proteomes" id="UP000008075">
    <property type="component" value="Chromosome"/>
</dbReference>